<reference evidence="1 2" key="1">
    <citation type="submission" date="2023-07" db="EMBL/GenBank/DDBJ databases">
        <title>Sorghum-associated microbial communities from plants grown in Nebraska, USA.</title>
        <authorList>
            <person name="Schachtman D."/>
        </authorList>
    </citation>
    <scope>NUCLEOTIDE SEQUENCE [LARGE SCALE GENOMIC DNA]</scope>
    <source>
        <strain evidence="1 2">DS1314</strain>
    </source>
</reference>
<dbReference type="RefSeq" id="WP_307218560.1">
    <property type="nucleotide sequence ID" value="NZ_JAUSTI010000011.1"/>
</dbReference>
<dbReference type="EMBL" id="JAUSTI010000011">
    <property type="protein sequence ID" value="MDQ0172424.1"/>
    <property type="molecule type" value="Genomic_DNA"/>
</dbReference>
<accession>A0ABT9WGR0</accession>
<name>A0ABT9WGR0_9BACL</name>
<keyword evidence="2" id="KW-1185">Reference proteome</keyword>
<evidence type="ECO:0000313" key="1">
    <source>
        <dbReference type="EMBL" id="MDQ0172424.1"/>
    </source>
</evidence>
<organism evidence="1 2">
    <name type="scientific">Paenibacillus tundrae</name>
    <dbReference type="NCBI Taxonomy" id="528187"/>
    <lineage>
        <taxon>Bacteria</taxon>
        <taxon>Bacillati</taxon>
        <taxon>Bacillota</taxon>
        <taxon>Bacilli</taxon>
        <taxon>Bacillales</taxon>
        <taxon>Paenibacillaceae</taxon>
        <taxon>Paenibacillus</taxon>
    </lineage>
</organism>
<sequence length="106" mass="12951">MWNNGLKKMIQLYGVDMEDELDVSSFEYLDTFGMRSDLHRNRDKLEQTDLQLLHKYDQMLLNRSKELYNYMKPVYSFNDPSKPIEEWWWHLDRVITGELHVEMSME</sequence>
<protein>
    <recommendedName>
        <fullName evidence="3">CdiI immunity protein domain-containing protein</fullName>
    </recommendedName>
</protein>
<dbReference type="Proteomes" id="UP001233836">
    <property type="component" value="Unassembled WGS sequence"/>
</dbReference>
<comment type="caution">
    <text evidence="1">The sequence shown here is derived from an EMBL/GenBank/DDBJ whole genome shotgun (WGS) entry which is preliminary data.</text>
</comment>
<evidence type="ECO:0000313" key="2">
    <source>
        <dbReference type="Proteomes" id="UP001233836"/>
    </source>
</evidence>
<gene>
    <name evidence="1" type="ORF">J2T19_003913</name>
</gene>
<evidence type="ECO:0008006" key="3">
    <source>
        <dbReference type="Google" id="ProtNLM"/>
    </source>
</evidence>
<proteinExistence type="predicted"/>